<keyword evidence="6" id="KW-0175">Coiled coil</keyword>
<dbReference type="InterPro" id="IPR010343">
    <property type="entry name" value="ArAE_1"/>
</dbReference>
<accession>A0A0R2HY36</accession>
<comment type="subcellular location">
    <subcellularLocation>
        <location evidence="1">Cell membrane</location>
        <topology evidence="1">Multi-pass membrane protein</topology>
    </subcellularLocation>
</comment>
<evidence type="ECO:0000256" key="3">
    <source>
        <dbReference type="ARBA" id="ARBA00022692"/>
    </source>
</evidence>
<dbReference type="AlphaFoldDB" id="A0A0R2HY36"/>
<keyword evidence="3 7" id="KW-0812">Transmembrane</keyword>
<dbReference type="GO" id="GO:0005886">
    <property type="term" value="C:plasma membrane"/>
    <property type="evidence" value="ECO:0007669"/>
    <property type="project" value="UniProtKB-SubCell"/>
</dbReference>
<dbReference type="GeneID" id="89588331"/>
<evidence type="ECO:0000256" key="6">
    <source>
        <dbReference type="SAM" id="Coils"/>
    </source>
</evidence>
<keyword evidence="4 7" id="KW-1133">Transmembrane helix</keyword>
<protein>
    <submittedName>
        <fullName evidence="8">Uncharacterized protein</fullName>
    </submittedName>
</protein>
<keyword evidence="2" id="KW-1003">Cell membrane</keyword>
<comment type="caution">
    <text evidence="8">The sequence shown here is derived from an EMBL/GenBank/DDBJ whole genome shotgun (WGS) entry which is preliminary data.</text>
</comment>
<evidence type="ECO:0000256" key="5">
    <source>
        <dbReference type="ARBA" id="ARBA00023136"/>
    </source>
</evidence>
<reference evidence="8 9" key="1">
    <citation type="journal article" date="2015" name="Genome Announc.">
        <title>Expanding the biotechnology potential of lactobacilli through comparative genomics of 213 strains and associated genera.</title>
        <authorList>
            <person name="Sun Z."/>
            <person name="Harris H.M."/>
            <person name="McCann A."/>
            <person name="Guo C."/>
            <person name="Argimon S."/>
            <person name="Zhang W."/>
            <person name="Yang X."/>
            <person name="Jeffery I.B."/>
            <person name="Cooney J.C."/>
            <person name="Kagawa T.F."/>
            <person name="Liu W."/>
            <person name="Song Y."/>
            <person name="Salvetti E."/>
            <person name="Wrobel A."/>
            <person name="Rasinkangas P."/>
            <person name="Parkhill J."/>
            <person name="Rea M.C."/>
            <person name="O'Sullivan O."/>
            <person name="Ritari J."/>
            <person name="Douillard F.P."/>
            <person name="Paul Ross R."/>
            <person name="Yang R."/>
            <person name="Briner A.E."/>
            <person name="Felis G.E."/>
            <person name="de Vos W.M."/>
            <person name="Barrangou R."/>
            <person name="Klaenhammer T.R."/>
            <person name="Caufield P.W."/>
            <person name="Cui Y."/>
            <person name="Zhang H."/>
            <person name="O'Toole P.W."/>
        </authorList>
    </citation>
    <scope>NUCLEOTIDE SEQUENCE [LARGE SCALE GENOMIC DNA]</scope>
    <source>
        <strain evidence="8 9">DSM 20623</strain>
    </source>
</reference>
<dbReference type="EMBL" id="JQBS01000007">
    <property type="protein sequence ID" value="KRN57355.1"/>
    <property type="molecule type" value="Genomic_DNA"/>
</dbReference>
<evidence type="ECO:0000256" key="4">
    <source>
        <dbReference type="ARBA" id="ARBA00022989"/>
    </source>
</evidence>
<feature type="coiled-coil region" evidence="6">
    <location>
        <begin position="163"/>
        <end position="197"/>
    </location>
</feature>
<dbReference type="eggNOG" id="COG4129">
    <property type="taxonomic scope" value="Bacteria"/>
</dbReference>
<evidence type="ECO:0000256" key="2">
    <source>
        <dbReference type="ARBA" id="ARBA00022475"/>
    </source>
</evidence>
<proteinExistence type="predicted"/>
<dbReference type="PATRIC" id="fig|1449336.4.peg.344"/>
<dbReference type="Pfam" id="PF06081">
    <property type="entry name" value="ArAE_1"/>
    <property type="match status" value="1"/>
</dbReference>
<keyword evidence="5 7" id="KW-0472">Membrane</keyword>
<evidence type="ECO:0000313" key="9">
    <source>
        <dbReference type="Proteomes" id="UP000051658"/>
    </source>
</evidence>
<organism evidence="8 9">
    <name type="scientific">Carnobacterium divergens DSM 20623</name>
    <dbReference type="NCBI Taxonomy" id="1449336"/>
    <lineage>
        <taxon>Bacteria</taxon>
        <taxon>Bacillati</taxon>
        <taxon>Bacillota</taxon>
        <taxon>Bacilli</taxon>
        <taxon>Lactobacillales</taxon>
        <taxon>Carnobacteriaceae</taxon>
        <taxon>Carnobacterium</taxon>
    </lineage>
</organism>
<feature type="transmembrane region" description="Helical" evidence="7">
    <location>
        <begin position="84"/>
        <end position="101"/>
    </location>
</feature>
<keyword evidence="9" id="KW-1185">Reference proteome</keyword>
<evidence type="ECO:0000313" key="8">
    <source>
        <dbReference type="EMBL" id="KRN57355.1"/>
    </source>
</evidence>
<feature type="transmembrane region" description="Helical" evidence="7">
    <location>
        <begin position="60"/>
        <end position="77"/>
    </location>
</feature>
<name>A0A0R2HY36_CARDV</name>
<dbReference type="RefSeq" id="WP_034571002.1">
    <property type="nucleotide sequence ID" value="NZ_JQBS01000007.1"/>
</dbReference>
<dbReference type="Proteomes" id="UP000051658">
    <property type="component" value="Unassembled WGS sequence"/>
</dbReference>
<evidence type="ECO:0000256" key="1">
    <source>
        <dbReference type="ARBA" id="ARBA00004651"/>
    </source>
</evidence>
<evidence type="ECO:0000256" key="7">
    <source>
        <dbReference type="SAM" id="Phobius"/>
    </source>
</evidence>
<feature type="transmembrane region" description="Helical" evidence="7">
    <location>
        <begin position="107"/>
        <end position="125"/>
    </location>
</feature>
<sequence>MELGNFRLGMRTIKTGIAVAVCILLFHYSGRGTAMIASLSAVFALRQDMETTVKFGKSRILGNTLGALLAALFILLYRSSGNLFILEVIGVPVAVMLIIVICDGINYNSGIIGAIATLLIIYFSIPPNETIIYALERVFDTFIGTFVAVAVNHLIKVPAHEEVADLKEELSDIQTEENELNVLLTKKENEKKNQETD</sequence>
<gene>
    <name evidence="8" type="ORF">IV74_GL000337</name>
</gene>